<dbReference type="Gene3D" id="2.60.40.420">
    <property type="entry name" value="Cupredoxins - blue copper proteins"/>
    <property type="match status" value="1"/>
</dbReference>
<organism evidence="4 5">
    <name type="scientific">Isoptericola halotolerans</name>
    <dbReference type="NCBI Taxonomy" id="300560"/>
    <lineage>
        <taxon>Bacteria</taxon>
        <taxon>Bacillati</taxon>
        <taxon>Actinomycetota</taxon>
        <taxon>Actinomycetes</taxon>
        <taxon>Micrococcales</taxon>
        <taxon>Promicromonosporaceae</taxon>
        <taxon>Isoptericola</taxon>
    </lineage>
</organism>
<keyword evidence="2" id="KW-0186">Copper</keyword>
<dbReference type="NCBIfam" id="NF047446">
    <property type="entry name" value="barrel_OmpL47"/>
    <property type="match status" value="6"/>
</dbReference>
<dbReference type="InterPro" id="IPR028871">
    <property type="entry name" value="BlueCu_1_BS"/>
</dbReference>
<reference evidence="4 5" key="1">
    <citation type="submission" date="2018-03" db="EMBL/GenBank/DDBJ databases">
        <title>Comparative analysis of microorganisms from saline springs in Andes Mountain Range, Colombia.</title>
        <authorList>
            <person name="Rubin E."/>
        </authorList>
    </citation>
    <scope>NUCLEOTIDE SEQUENCE [LARGE SCALE GENOMIC DNA]</scope>
    <source>
        <strain evidence="4 5">CG 23</strain>
    </source>
</reference>
<dbReference type="InterPro" id="IPR058094">
    <property type="entry name" value="Ig-like_OmpL47-like"/>
</dbReference>
<dbReference type="PROSITE" id="PS00196">
    <property type="entry name" value="COPPER_BLUE"/>
    <property type="match status" value="1"/>
</dbReference>
<evidence type="ECO:0000313" key="5">
    <source>
        <dbReference type="Proteomes" id="UP000239895"/>
    </source>
</evidence>
<keyword evidence="5" id="KW-1185">Reference proteome</keyword>
<dbReference type="RefSeq" id="WP_125206456.1">
    <property type="nucleotide sequence ID" value="NZ_PVTX01000002.1"/>
</dbReference>
<feature type="chain" id="PRO_5047309175" evidence="3">
    <location>
        <begin position="30"/>
        <end position="827"/>
    </location>
</feature>
<gene>
    <name evidence="4" type="ORF">BCL65_102258</name>
</gene>
<comment type="caution">
    <text evidence="4">The sequence shown here is derived from an EMBL/GenBank/DDBJ whole genome shotgun (WGS) entry which is preliminary data.</text>
</comment>
<proteinExistence type="predicted"/>
<keyword evidence="1" id="KW-0479">Metal-binding</keyword>
<keyword evidence="3" id="KW-0732">Signal</keyword>
<dbReference type="SUPFAM" id="SSF81296">
    <property type="entry name" value="E set domains"/>
    <property type="match status" value="2"/>
</dbReference>
<dbReference type="InterPro" id="IPR014756">
    <property type="entry name" value="Ig_E-set"/>
</dbReference>
<name>A0ABX5EJL8_9MICO</name>
<dbReference type="SUPFAM" id="SSF49503">
    <property type="entry name" value="Cupredoxins"/>
    <property type="match status" value="1"/>
</dbReference>
<dbReference type="InterPro" id="IPR008972">
    <property type="entry name" value="Cupredoxin"/>
</dbReference>
<protein>
    <submittedName>
        <fullName evidence="4">Ig-like protein group 3</fullName>
    </submittedName>
</protein>
<evidence type="ECO:0000313" key="4">
    <source>
        <dbReference type="EMBL" id="PRZ08716.1"/>
    </source>
</evidence>
<dbReference type="EMBL" id="PVTX01000002">
    <property type="protein sequence ID" value="PRZ08716.1"/>
    <property type="molecule type" value="Genomic_DNA"/>
</dbReference>
<evidence type="ECO:0000256" key="3">
    <source>
        <dbReference type="SAM" id="SignalP"/>
    </source>
</evidence>
<dbReference type="Gene3D" id="2.60.40.10">
    <property type="entry name" value="Immunoglobulins"/>
    <property type="match status" value="4"/>
</dbReference>
<feature type="signal peptide" evidence="3">
    <location>
        <begin position="1"/>
        <end position="29"/>
    </location>
</feature>
<accession>A0ABX5EJL8</accession>
<evidence type="ECO:0000256" key="1">
    <source>
        <dbReference type="ARBA" id="ARBA00022723"/>
    </source>
</evidence>
<evidence type="ECO:0000256" key="2">
    <source>
        <dbReference type="ARBA" id="ARBA00023008"/>
    </source>
</evidence>
<dbReference type="Proteomes" id="UP000239895">
    <property type="component" value="Unassembled WGS sequence"/>
</dbReference>
<dbReference type="InterPro" id="IPR013783">
    <property type="entry name" value="Ig-like_fold"/>
</dbReference>
<sequence>MDRRTARPRGAGRLAAAVVTALTAATVVAAPAAAAPPPTSPVPPSALAAAADAPSAEAAAEQTLTWTAGNSISDYLTFPTTATAGPATIVFENSQDTGNTIGMSHTLTFDTTTEGYNHDLDLDILASPFDANGGLYEVEVDLQPGTYRYFCAIPGHGAMAGELVVTEDGGGGGDDTTAPAVSAEVTGDQDDDGAYVDGATVTLAATDDGSGVAGVEYDLDGAGWQGYDEPFVVDAVGTHTVEFRATDEAGNTSEPQSIDFTVVEGDGGDDDVTAPTVTAEVAGEQDDDGAYVGSATLSLAATDDEAGSGVASIEYDAHGHWMPYTTPVEFTEPGEQTVSYRATDEAGNVSEVGTTSFTVVEGDGGGDDTTAPTVATELSGEQDDDGAYVGSASAVLTATDAGSGVETVEYDLDGAGWTEYTEAVVVDEPGEHELVARATDAAGNVSPESVTTFTVVAGDGGGDTVAPVVEPEVSGEQDADGAYLGSAAVALTASDDGSGVETVEYDLDGAGWTGYTEALVLDEPGEHTVSYRATDAAGNVSEVGSVTVTVVAAEPGDTEAPTVEHALYGARNDAGEYVGSASITLDATDDDSGVASVEYQLDGGTWYRYASRLTVPTPGEHTLSYRATDVAGNVSAPGTVTFTVASDVPEDTVAPEVTASVSGERDARGSFVGRATVTLAASDEGSGVDRTEFQVDGGTWQRYAAPFVVGSDGDHVVRYRATDGAGNASRTGGVVFTVVARDGDRCVGSDVRPTVVIDGNDSTVANVDTGDGCTLNDVIAEDDDYRTHRAFLRHVKQVTRDLVQDKVLKPVERRRIIMAAELSSIGR</sequence>